<gene>
    <name evidence="2" type="ORF">BO222_01850</name>
</gene>
<dbReference type="RefSeq" id="WP_075817864.1">
    <property type="nucleotide sequence ID" value="NZ_CAJUTZ010000136.1"/>
</dbReference>
<protein>
    <recommendedName>
        <fullName evidence="4">Septum formation initiator</fullName>
    </recommendedName>
</protein>
<dbReference type="OrthoDB" id="1652515at2"/>
<reference evidence="2 3" key="1">
    <citation type="submission" date="2016-11" db="EMBL/GenBank/DDBJ databases">
        <title>Description of two novel members of the family Erysipelotrichaceae: Ileibacterium lipovorans gen. nov., sp. nov. and Dubosiella newyorkensis, gen. nov., sp. nov.</title>
        <authorList>
            <person name="Cox L.M."/>
            <person name="Sohn J."/>
            <person name="Tyrrell K.L."/>
            <person name="Citron D.M."/>
            <person name="Lawson P.A."/>
            <person name="Patel N.B."/>
            <person name="Iizumi T."/>
            <person name="Perez-Perez G.I."/>
            <person name="Goldstein E.J."/>
            <person name="Blaser M.J."/>
        </authorList>
    </citation>
    <scope>NUCLEOTIDE SEQUENCE [LARGE SCALE GENOMIC DNA]</scope>
    <source>
        <strain evidence="2 3">NYU-BL-A3</strain>
    </source>
</reference>
<proteinExistence type="predicted"/>
<dbReference type="AlphaFoldDB" id="A0A1U7NII0"/>
<keyword evidence="1" id="KW-0812">Transmembrane</keyword>
<evidence type="ECO:0000313" key="2">
    <source>
        <dbReference type="EMBL" id="OLU42330.1"/>
    </source>
</evidence>
<organism evidence="2 3">
    <name type="scientific">Ileibacterium valens</name>
    <dbReference type="NCBI Taxonomy" id="1862668"/>
    <lineage>
        <taxon>Bacteria</taxon>
        <taxon>Bacillati</taxon>
        <taxon>Bacillota</taxon>
        <taxon>Erysipelotrichia</taxon>
        <taxon>Erysipelotrichales</taxon>
        <taxon>Erysipelotrichaceae</taxon>
        <taxon>Ileibacterium</taxon>
    </lineage>
</organism>
<evidence type="ECO:0000256" key="1">
    <source>
        <dbReference type="SAM" id="Phobius"/>
    </source>
</evidence>
<name>A0A1U7NII0_9FIRM</name>
<keyword evidence="1" id="KW-1133">Transmembrane helix</keyword>
<comment type="caution">
    <text evidence="2">The sequence shown here is derived from an EMBL/GenBank/DDBJ whole genome shotgun (WGS) entry which is preliminary data.</text>
</comment>
<keyword evidence="3" id="KW-1185">Reference proteome</keyword>
<keyword evidence="1" id="KW-0472">Membrane</keyword>
<dbReference type="EMBL" id="MPJW01000061">
    <property type="protein sequence ID" value="OLU42330.1"/>
    <property type="molecule type" value="Genomic_DNA"/>
</dbReference>
<dbReference type="Pfam" id="PF04977">
    <property type="entry name" value="DivIC"/>
    <property type="match status" value="1"/>
</dbReference>
<dbReference type="Proteomes" id="UP000186341">
    <property type="component" value="Unassembled WGS sequence"/>
</dbReference>
<dbReference type="InterPro" id="IPR007060">
    <property type="entry name" value="FtsL/DivIC"/>
</dbReference>
<dbReference type="GeneID" id="82201980"/>
<evidence type="ECO:0000313" key="3">
    <source>
        <dbReference type="Proteomes" id="UP000186341"/>
    </source>
</evidence>
<sequence>MKKKSAQFHAFRGLVMFLMLVSIGCFSISIVRDIGTYVALNQNIRTNSQKRDQLVEKKESLETEKTNLSNPDYAEFVARGKYLVTKEGEQIFKFPAIDKNPATQEE</sequence>
<dbReference type="PROSITE" id="PS51257">
    <property type="entry name" value="PROKAR_LIPOPROTEIN"/>
    <property type="match status" value="1"/>
</dbReference>
<feature type="transmembrane region" description="Helical" evidence="1">
    <location>
        <begin position="12"/>
        <end position="31"/>
    </location>
</feature>
<evidence type="ECO:0008006" key="4">
    <source>
        <dbReference type="Google" id="ProtNLM"/>
    </source>
</evidence>
<accession>A0A1U7NII0</accession>